<dbReference type="EMBL" id="CP001719">
    <property type="protein sequence ID" value="ADC46134.1"/>
    <property type="molecule type" value="Genomic_DNA"/>
</dbReference>
<dbReference type="Proteomes" id="UP000008680">
    <property type="component" value="Chromosome"/>
</dbReference>
<dbReference type="AlphaFoldDB" id="D3DZV8"/>
<dbReference type="KEGG" id="mru:mru_0282"/>
<name>D3DZV8_METRM</name>
<dbReference type="HOGENOM" id="CLU_1718238_0_0_2"/>
<dbReference type="STRING" id="634498.mru_0282"/>
<dbReference type="GeneID" id="8769922"/>
<dbReference type="PATRIC" id="fig|634498.28.peg.285"/>
<accession>D3DZV8</accession>
<organism evidence="1 2">
    <name type="scientific">Methanobrevibacter ruminantium (strain ATCC 35063 / DSM 1093 / JCM 13430 / OCM 146 / M1)</name>
    <name type="common">Methanobacterium ruminantium</name>
    <dbReference type="NCBI Taxonomy" id="634498"/>
    <lineage>
        <taxon>Archaea</taxon>
        <taxon>Methanobacteriati</taxon>
        <taxon>Methanobacteriota</taxon>
        <taxon>Methanomada group</taxon>
        <taxon>Methanobacteria</taxon>
        <taxon>Methanobacteriales</taxon>
        <taxon>Methanobacteriaceae</taxon>
        <taxon>Methanobrevibacter</taxon>
    </lineage>
</organism>
<keyword evidence="2" id="KW-1185">Reference proteome</keyword>
<protein>
    <submittedName>
        <fullName evidence="1">Phage-related protein</fullName>
    </submittedName>
</protein>
<gene>
    <name evidence="1" type="ordered locus">mru_0282</name>
</gene>
<dbReference type="RefSeq" id="WP_012955090.1">
    <property type="nucleotide sequence ID" value="NC_013790.1"/>
</dbReference>
<proteinExistence type="predicted"/>
<reference evidence="1 2" key="1">
    <citation type="journal article" date="2010" name="PLoS ONE">
        <title>The genome sequence of the rumen methanogen Methanobrevibacter ruminantium reveals new possibilities for controlling ruminant methane emissions.</title>
        <authorList>
            <person name="Leahy S.C."/>
            <person name="Kelly W.J."/>
            <person name="Altermann E."/>
            <person name="Ronimus R.S."/>
            <person name="Yeoman C.J."/>
            <person name="Pacheco D.M."/>
            <person name="Li D."/>
            <person name="Kong Z."/>
            <person name="McTavish S."/>
            <person name="Sang C."/>
            <person name="Lambie S.C."/>
            <person name="Janssen P.H."/>
            <person name="Dey D."/>
            <person name="Attwood G.T."/>
        </authorList>
    </citation>
    <scope>NUCLEOTIDE SEQUENCE [LARGE SCALE GENOMIC DNA]</scope>
    <source>
        <strain evidence="2">ATCC 35063 / DSM 1093 / JCM 13430 / OCM 146 / M1</strain>
    </source>
</reference>
<evidence type="ECO:0000313" key="1">
    <source>
        <dbReference type="EMBL" id="ADC46134.1"/>
    </source>
</evidence>
<sequence length="152" mass="18232">MDVDNLLGYDKVLELRSLLEEVTDKVIPVWHKNRGIKDFKQMCQDYNFVSISGWRNEDVKDDQFIHFVRHAHRNGCRIHGLGLTRRKVLDRVPFDSVDSSSWLQTILYARLGQKQLDSKFATERRGDLAVLSYIKWMKTQEEYYKKWRHYHD</sequence>
<evidence type="ECO:0000313" key="2">
    <source>
        <dbReference type="Proteomes" id="UP000008680"/>
    </source>
</evidence>